<feature type="transmembrane region" description="Helical" evidence="7">
    <location>
        <begin position="245"/>
        <end position="267"/>
    </location>
</feature>
<dbReference type="GO" id="GO:0140042">
    <property type="term" value="P:lipid droplet formation"/>
    <property type="evidence" value="ECO:0007669"/>
    <property type="project" value="UniProtKB-ARBA"/>
</dbReference>
<organism evidence="8 9">
    <name type="scientific">Piromyces finnis</name>
    <dbReference type="NCBI Taxonomy" id="1754191"/>
    <lineage>
        <taxon>Eukaryota</taxon>
        <taxon>Fungi</taxon>
        <taxon>Fungi incertae sedis</taxon>
        <taxon>Chytridiomycota</taxon>
        <taxon>Chytridiomycota incertae sedis</taxon>
        <taxon>Neocallimastigomycetes</taxon>
        <taxon>Neocallimastigales</taxon>
        <taxon>Neocallimastigaceae</taxon>
        <taxon>Piromyces</taxon>
    </lineage>
</organism>
<name>A0A1Y1UYX2_9FUNG</name>
<keyword evidence="3" id="KW-0256">Endoplasmic reticulum</keyword>
<feature type="transmembrane region" description="Helical" evidence="7">
    <location>
        <begin position="47"/>
        <end position="75"/>
    </location>
</feature>
<keyword evidence="9" id="KW-1185">Reference proteome</keyword>
<evidence type="ECO:0000313" key="8">
    <source>
        <dbReference type="EMBL" id="ORX43766.1"/>
    </source>
</evidence>
<dbReference type="EMBL" id="MCFH01000050">
    <property type="protein sequence ID" value="ORX43766.1"/>
    <property type="molecule type" value="Genomic_DNA"/>
</dbReference>
<sequence length="286" mass="33384">MEDTKISNKEDNETVIAVNNTSIVQKASELIEEIKLFLLSGEAQRRFLSLFIFFIILFAMLILSILGYCLFYFLYIPQIAHSLPVYFQYYDNIEQPTAEVDLSVNSWRQNGILTGGQYYNIFMELNVPDSQHNYDLGNFMINLTFKNAKNETVGYSSRPCIVKYKSFVQKNIESIIKTVPLFLDVAQESQTIYLPLIESYIEDEEVSTTKAIITLSNKSLHLNSARINFEARFHGLRYYMYHWKLLTAVLLISILMFWEIVITFLLWRSVLRLLKDAVEKVENKKK</sequence>
<comment type="caution">
    <text evidence="8">The sequence shown here is derived from an EMBL/GenBank/DDBJ whole genome shotgun (WGS) entry which is preliminary data.</text>
</comment>
<proteinExistence type="predicted"/>
<dbReference type="GO" id="GO:0006629">
    <property type="term" value="P:lipid metabolic process"/>
    <property type="evidence" value="ECO:0007669"/>
    <property type="project" value="UniProtKB-KW"/>
</dbReference>
<keyword evidence="2 7" id="KW-0812">Transmembrane</keyword>
<gene>
    <name evidence="8" type="ORF">BCR36DRAFT_406608</name>
</gene>
<evidence type="ECO:0000256" key="4">
    <source>
        <dbReference type="ARBA" id="ARBA00022989"/>
    </source>
</evidence>
<dbReference type="Pfam" id="PF06775">
    <property type="entry name" value="Seipin"/>
    <property type="match status" value="1"/>
</dbReference>
<dbReference type="PANTHER" id="PTHR21212">
    <property type="entry name" value="BERNARDINELLI-SEIP CONGENITAL LIPODYSTROPHY 2 HOMOLOG BSCL2 PROTEIN"/>
    <property type="match status" value="1"/>
</dbReference>
<evidence type="ECO:0000256" key="2">
    <source>
        <dbReference type="ARBA" id="ARBA00022692"/>
    </source>
</evidence>
<evidence type="ECO:0008006" key="10">
    <source>
        <dbReference type="Google" id="ProtNLM"/>
    </source>
</evidence>
<reference evidence="8 9" key="2">
    <citation type="submission" date="2016-08" db="EMBL/GenBank/DDBJ databases">
        <title>Pervasive Adenine N6-methylation of Active Genes in Fungi.</title>
        <authorList>
            <consortium name="DOE Joint Genome Institute"/>
            <person name="Mondo S.J."/>
            <person name="Dannebaum R.O."/>
            <person name="Kuo R.C."/>
            <person name="Labutti K."/>
            <person name="Haridas S."/>
            <person name="Kuo A."/>
            <person name="Salamov A."/>
            <person name="Ahrendt S.R."/>
            <person name="Lipzen A."/>
            <person name="Sullivan W."/>
            <person name="Andreopoulos W.B."/>
            <person name="Clum A."/>
            <person name="Lindquist E."/>
            <person name="Daum C."/>
            <person name="Ramamoorthy G.K."/>
            <person name="Gryganskyi A."/>
            <person name="Culley D."/>
            <person name="Magnuson J.K."/>
            <person name="James T.Y."/>
            <person name="O'Malley M.A."/>
            <person name="Stajich J.E."/>
            <person name="Spatafora J.W."/>
            <person name="Visel A."/>
            <person name="Grigoriev I.V."/>
        </authorList>
    </citation>
    <scope>NUCLEOTIDE SEQUENCE [LARGE SCALE GENOMIC DNA]</scope>
    <source>
        <strain evidence="9">finn</strain>
    </source>
</reference>
<comment type="subcellular location">
    <subcellularLocation>
        <location evidence="1">Endoplasmic reticulum membrane</location>
        <topology evidence="1">Multi-pass membrane protein</topology>
    </subcellularLocation>
</comment>
<dbReference type="OrthoDB" id="3990054at2759"/>
<dbReference type="AlphaFoldDB" id="A0A1Y1UYX2"/>
<evidence type="ECO:0000256" key="5">
    <source>
        <dbReference type="ARBA" id="ARBA00023098"/>
    </source>
</evidence>
<dbReference type="CDD" id="cd23995">
    <property type="entry name" value="Seipin_BSCL2_like"/>
    <property type="match status" value="1"/>
</dbReference>
<keyword evidence="5" id="KW-0443">Lipid metabolism</keyword>
<reference evidence="8 9" key="1">
    <citation type="submission" date="2016-08" db="EMBL/GenBank/DDBJ databases">
        <title>Genomes of anaerobic fungi encode conserved fungal cellulosomes for biomass hydrolysis.</title>
        <authorList>
            <consortium name="DOE Joint Genome Institute"/>
            <person name="Haitjema C.H."/>
            <person name="Gilmore S.P."/>
            <person name="Henske J.K."/>
            <person name="Solomon K.V."/>
            <person name="De Groot R."/>
            <person name="Kuo A."/>
            <person name="Mondo S.J."/>
            <person name="Salamov A.A."/>
            <person name="Labutti K."/>
            <person name="Zhao Z."/>
            <person name="Chiniquy J."/>
            <person name="Barry K."/>
            <person name="Brewer H.M."/>
            <person name="Purvine S.O."/>
            <person name="Wright A.T."/>
            <person name="Boxma B."/>
            <person name="Van Alen T."/>
            <person name="Hackstein J.H."/>
            <person name="Baker S.E."/>
            <person name="Grigoriev I.V."/>
            <person name="O'Malley M.A."/>
        </authorList>
    </citation>
    <scope>NUCLEOTIDE SEQUENCE [LARGE SCALE GENOMIC DNA]</scope>
    <source>
        <strain evidence="9">finn</strain>
    </source>
</reference>
<evidence type="ECO:0000256" key="1">
    <source>
        <dbReference type="ARBA" id="ARBA00004477"/>
    </source>
</evidence>
<protein>
    <recommendedName>
        <fullName evidence="10">DUF1226-domain-containing protein</fullName>
    </recommendedName>
</protein>
<dbReference type="GO" id="GO:0005789">
    <property type="term" value="C:endoplasmic reticulum membrane"/>
    <property type="evidence" value="ECO:0007669"/>
    <property type="project" value="UniProtKB-SubCell"/>
</dbReference>
<evidence type="ECO:0000256" key="7">
    <source>
        <dbReference type="SAM" id="Phobius"/>
    </source>
</evidence>
<dbReference type="InterPro" id="IPR009617">
    <property type="entry name" value="Seipin"/>
</dbReference>
<keyword evidence="4 7" id="KW-1133">Transmembrane helix</keyword>
<keyword evidence="6 7" id="KW-0472">Membrane</keyword>
<evidence type="ECO:0000313" key="9">
    <source>
        <dbReference type="Proteomes" id="UP000193719"/>
    </source>
</evidence>
<accession>A0A1Y1UYX2</accession>
<evidence type="ECO:0000256" key="3">
    <source>
        <dbReference type="ARBA" id="ARBA00022824"/>
    </source>
</evidence>
<evidence type="ECO:0000256" key="6">
    <source>
        <dbReference type="ARBA" id="ARBA00023136"/>
    </source>
</evidence>
<dbReference type="STRING" id="1754191.A0A1Y1UYX2"/>
<dbReference type="Proteomes" id="UP000193719">
    <property type="component" value="Unassembled WGS sequence"/>
</dbReference>
<dbReference type="PANTHER" id="PTHR21212:SF0">
    <property type="entry name" value="SEIPIN"/>
    <property type="match status" value="1"/>
</dbReference>